<proteinExistence type="inferred from homology"/>
<dbReference type="GO" id="GO:0061723">
    <property type="term" value="P:glycophagy"/>
    <property type="evidence" value="ECO:0007669"/>
    <property type="project" value="TreeGrafter"/>
</dbReference>
<evidence type="ECO:0000256" key="2">
    <source>
        <dbReference type="ARBA" id="ARBA00007683"/>
    </source>
</evidence>
<dbReference type="InterPro" id="IPR007135">
    <property type="entry name" value="Atg3/Atg10"/>
</dbReference>
<keyword evidence="7" id="KW-0653">Protein transport</keyword>
<dbReference type="GO" id="GO:0044804">
    <property type="term" value="P:nucleophagy"/>
    <property type="evidence" value="ECO:0007669"/>
    <property type="project" value="TreeGrafter"/>
</dbReference>
<dbReference type="PANTHER" id="PTHR12866">
    <property type="entry name" value="UBIQUITIN-LIKE-CONJUGATING ENZYME ATG3"/>
    <property type="match status" value="1"/>
</dbReference>
<evidence type="ECO:0000313" key="10">
    <source>
        <dbReference type="EMBL" id="VDN24443.1"/>
    </source>
</evidence>
<sequence length="63" mass="7159">MSSAPMPSIHPCKQADVIRKLMETMAEGGAELGVHQYLLIFLKFVQTVIPTIEYDYTRNFKIS</sequence>
<keyword evidence="6" id="KW-0833">Ubl conjugation pathway</keyword>
<dbReference type="AlphaFoldDB" id="A0A3P7MLF0"/>
<dbReference type="GO" id="GO:0019776">
    <property type="term" value="F:Atg8-family ligase activity"/>
    <property type="evidence" value="ECO:0007669"/>
    <property type="project" value="TreeGrafter"/>
</dbReference>
<evidence type="ECO:0000256" key="9">
    <source>
        <dbReference type="ARBA" id="ARBA00034553"/>
    </source>
</evidence>
<dbReference type="EMBL" id="UYRU01074275">
    <property type="protein sequence ID" value="VDN24443.1"/>
    <property type="molecule type" value="Genomic_DNA"/>
</dbReference>
<comment type="similarity">
    <text evidence="2">Belongs to the ATG3 family.</text>
</comment>
<dbReference type="Proteomes" id="UP000281553">
    <property type="component" value="Unassembled WGS sequence"/>
</dbReference>
<keyword evidence="11" id="KW-1185">Reference proteome</keyword>
<evidence type="ECO:0000256" key="4">
    <source>
        <dbReference type="ARBA" id="ARBA00022448"/>
    </source>
</evidence>
<gene>
    <name evidence="10" type="ORF">DILT_LOCUS14438</name>
</gene>
<evidence type="ECO:0000256" key="7">
    <source>
        <dbReference type="ARBA" id="ARBA00022927"/>
    </source>
</evidence>
<evidence type="ECO:0000313" key="11">
    <source>
        <dbReference type="Proteomes" id="UP000281553"/>
    </source>
</evidence>
<evidence type="ECO:0000256" key="3">
    <source>
        <dbReference type="ARBA" id="ARBA00017573"/>
    </source>
</evidence>
<dbReference type="GO" id="GO:0000422">
    <property type="term" value="P:autophagy of mitochondrion"/>
    <property type="evidence" value="ECO:0007669"/>
    <property type="project" value="TreeGrafter"/>
</dbReference>
<evidence type="ECO:0000256" key="1">
    <source>
        <dbReference type="ARBA" id="ARBA00004496"/>
    </source>
</evidence>
<dbReference type="Pfam" id="PF03987">
    <property type="entry name" value="Autophagy_act_C"/>
    <property type="match status" value="1"/>
</dbReference>
<dbReference type="GO" id="GO:0015031">
    <property type="term" value="P:protein transport"/>
    <property type="evidence" value="ECO:0007669"/>
    <property type="project" value="UniProtKB-KW"/>
</dbReference>
<keyword evidence="8" id="KW-0072">Autophagy</keyword>
<dbReference type="GO" id="GO:0005829">
    <property type="term" value="C:cytosol"/>
    <property type="evidence" value="ECO:0007669"/>
    <property type="project" value="TreeGrafter"/>
</dbReference>
<organism evidence="10 11">
    <name type="scientific">Dibothriocephalus latus</name>
    <name type="common">Fish tapeworm</name>
    <name type="synonym">Diphyllobothrium latum</name>
    <dbReference type="NCBI Taxonomy" id="60516"/>
    <lineage>
        <taxon>Eukaryota</taxon>
        <taxon>Metazoa</taxon>
        <taxon>Spiralia</taxon>
        <taxon>Lophotrochozoa</taxon>
        <taxon>Platyhelminthes</taxon>
        <taxon>Cestoda</taxon>
        <taxon>Eucestoda</taxon>
        <taxon>Diphyllobothriidea</taxon>
        <taxon>Diphyllobothriidae</taxon>
        <taxon>Dibothriocephalus</taxon>
    </lineage>
</organism>
<accession>A0A3P7MLF0</accession>
<keyword evidence="5" id="KW-0963">Cytoplasm</keyword>
<dbReference type="PANTHER" id="PTHR12866:SF2">
    <property type="entry name" value="UBIQUITIN-LIKE-CONJUGATING ENZYME ATG3"/>
    <property type="match status" value="1"/>
</dbReference>
<name>A0A3P7MLF0_DIBLA</name>
<keyword evidence="4" id="KW-0813">Transport</keyword>
<comment type="subcellular location">
    <subcellularLocation>
        <location evidence="1">Cytoplasm</location>
    </subcellularLocation>
</comment>
<evidence type="ECO:0000256" key="8">
    <source>
        <dbReference type="ARBA" id="ARBA00023006"/>
    </source>
</evidence>
<evidence type="ECO:0000256" key="5">
    <source>
        <dbReference type="ARBA" id="ARBA00022490"/>
    </source>
</evidence>
<dbReference type="GO" id="GO:0000407">
    <property type="term" value="C:phagophore assembly site"/>
    <property type="evidence" value="ECO:0007669"/>
    <property type="project" value="TreeGrafter"/>
</dbReference>
<dbReference type="OrthoDB" id="1584384at2759"/>
<dbReference type="GO" id="GO:0000045">
    <property type="term" value="P:autophagosome assembly"/>
    <property type="evidence" value="ECO:0007669"/>
    <property type="project" value="TreeGrafter"/>
</dbReference>
<evidence type="ECO:0000256" key="6">
    <source>
        <dbReference type="ARBA" id="ARBA00022786"/>
    </source>
</evidence>
<reference evidence="10 11" key="1">
    <citation type="submission" date="2018-11" db="EMBL/GenBank/DDBJ databases">
        <authorList>
            <consortium name="Pathogen Informatics"/>
        </authorList>
    </citation>
    <scope>NUCLEOTIDE SEQUENCE [LARGE SCALE GENOMIC DNA]</scope>
</reference>
<protein>
    <recommendedName>
        <fullName evidence="3">Ubiquitin-like-conjugating enzyme ATG3</fullName>
    </recommendedName>
    <alternativeName>
        <fullName evidence="9">Autophagy-related protein 3</fullName>
    </alternativeName>
</protein>